<proteinExistence type="predicted"/>
<evidence type="ECO:0000313" key="1">
    <source>
        <dbReference type="EMBL" id="MPL92808.1"/>
    </source>
</evidence>
<name>A0A644VN70_9ZZZZ</name>
<comment type="caution">
    <text evidence="1">The sequence shown here is derived from an EMBL/GenBank/DDBJ whole genome shotgun (WGS) entry which is preliminary data.</text>
</comment>
<sequence>MKNMSKLLISIIFLSTIVSNSFAGAYGYVWILTDSGYYDEINYARDEYKYLLGYKEIMDRKPIPSINSIIQIEAKNRLFSDFNIIQTLSKEFFIKEECKKSHLGGGFSNMMLYPDEKCSVVNILENLKDSKDKFFKNIFYNELPCPIKARVLGYVRFDAGTFALIEQIKVMCEKDK</sequence>
<dbReference type="EMBL" id="VSSQ01000371">
    <property type="protein sequence ID" value="MPL92808.1"/>
    <property type="molecule type" value="Genomic_DNA"/>
</dbReference>
<dbReference type="AlphaFoldDB" id="A0A644VN70"/>
<organism evidence="1">
    <name type="scientific">bioreactor metagenome</name>
    <dbReference type="NCBI Taxonomy" id="1076179"/>
    <lineage>
        <taxon>unclassified sequences</taxon>
        <taxon>metagenomes</taxon>
        <taxon>ecological metagenomes</taxon>
    </lineage>
</organism>
<accession>A0A644VN70</accession>
<reference evidence="1" key="1">
    <citation type="submission" date="2019-08" db="EMBL/GenBank/DDBJ databases">
        <authorList>
            <person name="Kucharzyk K."/>
            <person name="Murdoch R.W."/>
            <person name="Higgins S."/>
            <person name="Loffler F."/>
        </authorList>
    </citation>
    <scope>NUCLEOTIDE SEQUENCE</scope>
</reference>
<gene>
    <name evidence="1" type="ORF">SDC9_38922</name>
</gene>
<protein>
    <submittedName>
        <fullName evidence="1">Uncharacterized protein</fullName>
    </submittedName>
</protein>